<dbReference type="RefSeq" id="XP_007402236.1">
    <property type="nucleotide sequence ID" value="XM_007402174.1"/>
</dbReference>
<dbReference type="EMBL" id="JH930507">
    <property type="protein sequence ID" value="EKM49216.1"/>
    <property type="molecule type" value="Genomic_DNA"/>
</dbReference>
<evidence type="ECO:0000256" key="1">
    <source>
        <dbReference type="SAM" id="MobiDB-lite"/>
    </source>
</evidence>
<sequence length="488" mass="54896">MPVASRYVELPDDFQGDGFIQSLALCHEDEKLEAPLYGVWGPCLAKYLRTPVGVEDILVHTYPQYPADLLFDVGEMDVHGSDEQGHNRWVFRGRSDLNLQMLLRSHVERTPSPLGQPLVNSTALRTPDGDDAPVESSNPGSEILITKLDLARAIAHVTSPNSPSNSSVATPPPKRSRATAVPDFTQIWRIVDKNEHGKWMCDSDGTVMFFAENKKHMKFMSRVWQWVEMRISIQTFRQARHVFSTSKNTKVLGVMHILGYYWRYFEYIRSKAFDPPSADEENDPTYEPETSSGSASRDSSDPFADNGDTSDGLKKARRHEHIPEFIKTIFNGRNYLHLIDDYEDTKAALAAIGAEIYYGMEERTCGSDSDSEDDEDDDDGDDNEYEGEGGDEWEGEERDRDSDVVSYLDEVEGAEVRQRTTEDSEEADDEAARPDYGSDEFQLSAQADSDNLVQGPPISEYDEDEMMPGSEDSEAGDKSGDYIARDRD</sequence>
<feature type="compositionally biased region" description="Polar residues" evidence="1">
    <location>
        <begin position="441"/>
        <end position="452"/>
    </location>
</feature>
<feature type="compositionally biased region" description="Acidic residues" evidence="1">
    <location>
        <begin position="460"/>
        <end position="474"/>
    </location>
</feature>
<protein>
    <submittedName>
        <fullName evidence="2">Uncharacterized protein</fullName>
    </submittedName>
</protein>
<keyword evidence="3" id="KW-1185">Reference proteome</keyword>
<proteinExistence type="predicted"/>
<dbReference type="HOGENOM" id="CLU_559093_0_0_1"/>
<dbReference type="KEGG" id="pco:PHACADRAFT_214464"/>
<feature type="region of interest" description="Disordered" evidence="1">
    <location>
        <begin position="110"/>
        <end position="139"/>
    </location>
</feature>
<organism evidence="2 3">
    <name type="scientific">Phanerochaete carnosa (strain HHB-10118-sp)</name>
    <name type="common">White-rot fungus</name>
    <name type="synonym">Peniophora carnosa</name>
    <dbReference type="NCBI Taxonomy" id="650164"/>
    <lineage>
        <taxon>Eukaryota</taxon>
        <taxon>Fungi</taxon>
        <taxon>Dikarya</taxon>
        <taxon>Basidiomycota</taxon>
        <taxon>Agaricomycotina</taxon>
        <taxon>Agaricomycetes</taxon>
        <taxon>Polyporales</taxon>
        <taxon>Phanerochaetaceae</taxon>
        <taxon>Phanerochaete</taxon>
    </lineage>
</organism>
<accession>K5UI69</accession>
<dbReference type="InParanoid" id="K5UI69"/>
<dbReference type="GeneID" id="18913520"/>
<dbReference type="Proteomes" id="UP000008370">
    <property type="component" value="Unassembled WGS sequence"/>
</dbReference>
<dbReference type="AlphaFoldDB" id="K5UI69"/>
<feature type="region of interest" description="Disordered" evidence="1">
    <location>
        <begin position="157"/>
        <end position="178"/>
    </location>
</feature>
<feature type="compositionally biased region" description="Low complexity" evidence="1">
    <location>
        <begin position="157"/>
        <end position="169"/>
    </location>
</feature>
<gene>
    <name evidence="2" type="ORF">PHACADRAFT_214464</name>
</gene>
<reference evidence="2 3" key="1">
    <citation type="journal article" date="2012" name="BMC Genomics">
        <title>Comparative genomics of the white-rot fungi, Phanerochaete carnosa and P. chrysosporium, to elucidate the genetic basis of the distinct wood types they colonize.</title>
        <authorList>
            <person name="Suzuki H."/>
            <person name="MacDonald J."/>
            <person name="Syed K."/>
            <person name="Salamov A."/>
            <person name="Hori C."/>
            <person name="Aerts A."/>
            <person name="Henrissat B."/>
            <person name="Wiebenga A."/>
            <person name="vanKuyk P.A."/>
            <person name="Barry K."/>
            <person name="Lindquist E."/>
            <person name="LaButti K."/>
            <person name="Lapidus A."/>
            <person name="Lucas S."/>
            <person name="Coutinho P."/>
            <person name="Gong Y."/>
            <person name="Samejima M."/>
            <person name="Mahadevan R."/>
            <person name="Abou-Zaid M."/>
            <person name="de Vries R.P."/>
            <person name="Igarashi K."/>
            <person name="Yadav J.S."/>
            <person name="Grigoriev I.V."/>
            <person name="Master E.R."/>
        </authorList>
    </citation>
    <scope>NUCLEOTIDE SEQUENCE [LARGE SCALE GENOMIC DNA]</scope>
    <source>
        <strain evidence="2 3">HHB-10118-sp</strain>
    </source>
</reference>
<feature type="compositionally biased region" description="Acidic residues" evidence="1">
    <location>
        <begin position="369"/>
        <end position="396"/>
    </location>
</feature>
<name>K5UI69_PHACS</name>
<feature type="compositionally biased region" description="Acidic residues" evidence="1">
    <location>
        <begin position="277"/>
        <end position="286"/>
    </location>
</feature>
<evidence type="ECO:0000313" key="2">
    <source>
        <dbReference type="EMBL" id="EKM49216.1"/>
    </source>
</evidence>
<feature type="compositionally biased region" description="Basic and acidic residues" evidence="1">
    <location>
        <begin position="475"/>
        <end position="488"/>
    </location>
</feature>
<evidence type="ECO:0000313" key="3">
    <source>
        <dbReference type="Proteomes" id="UP000008370"/>
    </source>
</evidence>
<feature type="region of interest" description="Disordered" evidence="1">
    <location>
        <begin position="363"/>
        <end position="488"/>
    </location>
</feature>
<feature type="region of interest" description="Disordered" evidence="1">
    <location>
        <begin position="275"/>
        <end position="316"/>
    </location>
</feature>